<dbReference type="InterPro" id="IPR011256">
    <property type="entry name" value="Reg_factor_effector_dom_sf"/>
</dbReference>
<dbReference type="EMBL" id="CP012033">
    <property type="protein sequence ID" value="AKP64319.1"/>
    <property type="molecule type" value="Genomic_DNA"/>
</dbReference>
<evidence type="ECO:0000313" key="2">
    <source>
        <dbReference type="Proteomes" id="UP000036000"/>
    </source>
</evidence>
<dbReference type="Proteomes" id="UP000036000">
    <property type="component" value="Chromosome"/>
</dbReference>
<proteinExistence type="predicted"/>
<dbReference type="RefSeq" id="WP_048733243.1">
    <property type="nucleotide sequence ID" value="NZ_CP012033.1"/>
</dbReference>
<dbReference type="PIRSF" id="PIRSF031644">
    <property type="entry name" value="UCP031644"/>
    <property type="match status" value="1"/>
</dbReference>
<protein>
    <recommendedName>
        <fullName evidence="3">GyrI-like small molecule binding domain-containing protein</fullName>
    </recommendedName>
</protein>
<evidence type="ECO:0008006" key="3">
    <source>
        <dbReference type="Google" id="ProtNLM"/>
    </source>
</evidence>
<dbReference type="KEGG" id="lko:ABN16_04460"/>
<dbReference type="InterPro" id="IPR008319">
    <property type="entry name" value="GyrI-like_CCH_Lin2189-like"/>
</dbReference>
<dbReference type="AlphaFoldDB" id="A0AAC9ER97"/>
<organism evidence="1 2">
    <name type="scientific">Levilactobacillus koreensis</name>
    <dbReference type="NCBI Taxonomy" id="637971"/>
    <lineage>
        <taxon>Bacteria</taxon>
        <taxon>Bacillati</taxon>
        <taxon>Bacillota</taxon>
        <taxon>Bacilli</taxon>
        <taxon>Lactobacillales</taxon>
        <taxon>Lactobacillaceae</taxon>
        <taxon>Levilactobacillus</taxon>
    </lineage>
</organism>
<accession>A0AAC9ER97</accession>
<name>A0AAC9ER97_9LACO</name>
<keyword evidence="2" id="KW-1185">Reference proteome</keyword>
<gene>
    <name evidence="1" type="ORF">ABN16_04460</name>
</gene>
<reference evidence="1 2" key="1">
    <citation type="submission" date="2015-07" db="EMBL/GenBank/DDBJ databases">
        <title>Lactobacillus korensis/26-25/ whole genome sequencing.</title>
        <authorList>
            <person name="Kim M.K."/>
            <person name="Im W.-T."/>
            <person name="Srinivasan S."/>
            <person name="Lee J.-J."/>
        </authorList>
    </citation>
    <scope>NUCLEOTIDE SEQUENCE [LARGE SCALE GENOMIC DNA]</scope>
    <source>
        <strain evidence="1 2">26-25</strain>
    </source>
</reference>
<dbReference type="SUPFAM" id="SSF55136">
    <property type="entry name" value="Probable bacterial effector-binding domain"/>
    <property type="match status" value="1"/>
</dbReference>
<evidence type="ECO:0000313" key="1">
    <source>
        <dbReference type="EMBL" id="AKP64319.1"/>
    </source>
</evidence>
<dbReference type="Gene3D" id="3.20.80.10">
    <property type="entry name" value="Regulatory factor, effector binding domain"/>
    <property type="match status" value="1"/>
</dbReference>
<sequence>MKHEWRKAEKDWYLPKRPTLLTLPALNFITVTGAGDPNQPDFADHIGALYPVAYDLRMALKRGELGDPYEYTVYPLEGVWTTSDGSRGPSLNKAALQYKIMLRQPDRLTEQDFQAAVERVMGKKTNPYFGDLKWETYAEGQVLQTIHHGPFDEEPATFAQLQTVLEEKKLKVIPTMGDYWHREIYLTDTRRTAPEKAKTVLRYRVAQLNRGNKKF</sequence>